<name>A0AAV7W6U1_PLEWA</name>
<dbReference type="Proteomes" id="UP001066276">
    <property type="component" value="Chromosome 1_2"/>
</dbReference>
<gene>
    <name evidence="2" type="ORF">NDU88_003410</name>
</gene>
<feature type="compositionally biased region" description="Basic and acidic residues" evidence="1">
    <location>
        <begin position="10"/>
        <end position="31"/>
    </location>
</feature>
<organism evidence="2 3">
    <name type="scientific">Pleurodeles waltl</name>
    <name type="common">Iberian ribbed newt</name>
    <dbReference type="NCBI Taxonomy" id="8319"/>
    <lineage>
        <taxon>Eukaryota</taxon>
        <taxon>Metazoa</taxon>
        <taxon>Chordata</taxon>
        <taxon>Craniata</taxon>
        <taxon>Vertebrata</taxon>
        <taxon>Euteleostomi</taxon>
        <taxon>Amphibia</taxon>
        <taxon>Batrachia</taxon>
        <taxon>Caudata</taxon>
        <taxon>Salamandroidea</taxon>
        <taxon>Salamandridae</taxon>
        <taxon>Pleurodelinae</taxon>
        <taxon>Pleurodeles</taxon>
    </lineage>
</organism>
<evidence type="ECO:0000313" key="2">
    <source>
        <dbReference type="EMBL" id="KAJ1208020.1"/>
    </source>
</evidence>
<sequence>MGHTRGGSTIREEVDQEEKFEGRDRRERKGQQQENSYRRPLGPPRGKRTGTEPLPIPIQGQRRLARGAHE</sequence>
<accession>A0AAV7W6U1</accession>
<comment type="caution">
    <text evidence="2">The sequence shown here is derived from an EMBL/GenBank/DDBJ whole genome shotgun (WGS) entry which is preliminary data.</text>
</comment>
<evidence type="ECO:0000313" key="3">
    <source>
        <dbReference type="Proteomes" id="UP001066276"/>
    </source>
</evidence>
<protein>
    <submittedName>
        <fullName evidence="2">Uncharacterized protein</fullName>
    </submittedName>
</protein>
<dbReference type="AlphaFoldDB" id="A0AAV7W6U1"/>
<evidence type="ECO:0000256" key="1">
    <source>
        <dbReference type="SAM" id="MobiDB-lite"/>
    </source>
</evidence>
<dbReference type="EMBL" id="JANPWB010000002">
    <property type="protein sequence ID" value="KAJ1208020.1"/>
    <property type="molecule type" value="Genomic_DNA"/>
</dbReference>
<proteinExistence type="predicted"/>
<keyword evidence="3" id="KW-1185">Reference proteome</keyword>
<feature type="region of interest" description="Disordered" evidence="1">
    <location>
        <begin position="1"/>
        <end position="70"/>
    </location>
</feature>
<reference evidence="2" key="1">
    <citation type="journal article" date="2022" name="bioRxiv">
        <title>Sequencing and chromosome-scale assembly of the giantPleurodeles waltlgenome.</title>
        <authorList>
            <person name="Brown T."/>
            <person name="Elewa A."/>
            <person name="Iarovenko S."/>
            <person name="Subramanian E."/>
            <person name="Araus A.J."/>
            <person name="Petzold A."/>
            <person name="Susuki M."/>
            <person name="Suzuki K.-i.T."/>
            <person name="Hayashi T."/>
            <person name="Toyoda A."/>
            <person name="Oliveira C."/>
            <person name="Osipova E."/>
            <person name="Leigh N.D."/>
            <person name="Simon A."/>
            <person name="Yun M.H."/>
        </authorList>
    </citation>
    <scope>NUCLEOTIDE SEQUENCE</scope>
    <source>
        <strain evidence="2">20211129_DDA</strain>
        <tissue evidence="2">Liver</tissue>
    </source>
</reference>